<dbReference type="EMBL" id="LAZR01021970">
    <property type="protein sequence ID" value="KKL83470.1"/>
    <property type="molecule type" value="Genomic_DNA"/>
</dbReference>
<comment type="caution">
    <text evidence="1">The sequence shown here is derived from an EMBL/GenBank/DDBJ whole genome shotgun (WGS) entry which is preliminary data.</text>
</comment>
<name>A0A0F9HP61_9ZZZZ</name>
<evidence type="ECO:0000313" key="1">
    <source>
        <dbReference type="EMBL" id="KKL83470.1"/>
    </source>
</evidence>
<dbReference type="AlphaFoldDB" id="A0A0F9HP61"/>
<sequence length="89" mass="9870">MKKEVNFRIEDARAVALAAATANGTRPAPLQAGTMISYEWFPGEKDTPFKRTPALSIYLDTGYIVTASGEILEHMMNKIIGDEVLERLK</sequence>
<accession>A0A0F9HP61</accession>
<protein>
    <submittedName>
        <fullName evidence="1">Uncharacterized protein</fullName>
    </submittedName>
</protein>
<proteinExistence type="predicted"/>
<reference evidence="1" key="1">
    <citation type="journal article" date="2015" name="Nature">
        <title>Complex archaea that bridge the gap between prokaryotes and eukaryotes.</title>
        <authorList>
            <person name="Spang A."/>
            <person name="Saw J.H."/>
            <person name="Jorgensen S.L."/>
            <person name="Zaremba-Niedzwiedzka K."/>
            <person name="Martijn J."/>
            <person name="Lind A.E."/>
            <person name="van Eijk R."/>
            <person name="Schleper C."/>
            <person name="Guy L."/>
            <person name="Ettema T.J."/>
        </authorList>
    </citation>
    <scope>NUCLEOTIDE SEQUENCE</scope>
</reference>
<gene>
    <name evidence="1" type="ORF">LCGC14_1974460</name>
</gene>
<organism evidence="1">
    <name type="scientific">marine sediment metagenome</name>
    <dbReference type="NCBI Taxonomy" id="412755"/>
    <lineage>
        <taxon>unclassified sequences</taxon>
        <taxon>metagenomes</taxon>
        <taxon>ecological metagenomes</taxon>
    </lineage>
</organism>
<feature type="non-terminal residue" evidence="1">
    <location>
        <position position="89"/>
    </location>
</feature>